<gene>
    <name evidence="1" type="ORF">MRATA1EN22A_LOCUS16103</name>
</gene>
<accession>A0AC59ZB03</accession>
<sequence length="109" mass="11654">MPAFSTAEFYKVGEGTGKLAVGVTFPRKVEFEPGDVKTRCARSSYLCTPLCWGGKLDGLRGGGVFLLSCGRIHAEAASSNLVNTRSVPRRPGYAGAEGPGRWTPPEQHK</sequence>
<dbReference type="EMBL" id="OX596110">
    <property type="protein sequence ID" value="CAN0344069.1"/>
    <property type="molecule type" value="Genomic_DNA"/>
</dbReference>
<reference evidence="1" key="1">
    <citation type="submission" date="2023-05" db="EMBL/GenBank/DDBJ databases">
        <authorList>
            <consortium name="ELIXIR-Norway"/>
        </authorList>
    </citation>
    <scope>NUCLEOTIDE SEQUENCE</scope>
</reference>
<proteinExistence type="predicted"/>
<name>A0AC59ZB03_RANTA</name>
<reference evidence="1" key="2">
    <citation type="submission" date="2025-03" db="EMBL/GenBank/DDBJ databases">
        <authorList>
            <consortium name="ELIXIR-Norway"/>
            <consortium name="Elixir Norway"/>
        </authorList>
    </citation>
    <scope>NUCLEOTIDE SEQUENCE</scope>
</reference>
<dbReference type="Proteomes" id="UP001162501">
    <property type="component" value="Chromosome 26"/>
</dbReference>
<organism evidence="1 2">
    <name type="scientific">Rangifer tarandus platyrhynchus</name>
    <name type="common">Svalbard reindeer</name>
    <dbReference type="NCBI Taxonomy" id="3082113"/>
    <lineage>
        <taxon>Eukaryota</taxon>
        <taxon>Metazoa</taxon>
        <taxon>Chordata</taxon>
        <taxon>Craniata</taxon>
        <taxon>Vertebrata</taxon>
        <taxon>Euteleostomi</taxon>
        <taxon>Mammalia</taxon>
        <taxon>Eutheria</taxon>
        <taxon>Laurasiatheria</taxon>
        <taxon>Artiodactyla</taxon>
        <taxon>Ruminantia</taxon>
        <taxon>Pecora</taxon>
        <taxon>Cervidae</taxon>
        <taxon>Odocoileinae</taxon>
        <taxon>Rangifer</taxon>
    </lineage>
</organism>
<evidence type="ECO:0000313" key="1">
    <source>
        <dbReference type="EMBL" id="CAN0344069.1"/>
    </source>
</evidence>
<evidence type="ECO:0000313" key="2">
    <source>
        <dbReference type="Proteomes" id="UP001162501"/>
    </source>
</evidence>
<protein>
    <submittedName>
        <fullName evidence="1">Uncharacterized protein</fullName>
    </submittedName>
</protein>